<sequence length="336" mass="38348">MWGIVEEIQTQIKELNANIIHGESPAETAPEEIEEYEVVAIRSKTIADERTWIKTIFNEILQGRTATNGSTLREKTFEDMVSSLPFAANVGVYCALKLSNFLERELTDPKYHFWHGSKKDQFSVTKIYPNVCEVITFVGDRYYCYFLCSFRICRDLRLTILCYVCYNGEIIFGMGFTPTDLPVDTVLFKTMNELPPLPDIWMTKQTSKVPIEVFVNHGNIFARGHITNGPRSVVHVEIIERKDKIFTLNSSSPPPERKSIVNGKTLKSIPYSKVARAILKMNENQGGFSCSIEIANGLNVKLRNWNQFNCNSKSVNFLPSEVLPFTRELFFAKNDT</sequence>
<feature type="non-terminal residue" evidence="1">
    <location>
        <position position="1"/>
    </location>
</feature>
<dbReference type="EMBL" id="CAJVCH010570726">
    <property type="protein sequence ID" value="CAG7835684.1"/>
    <property type="molecule type" value="Genomic_DNA"/>
</dbReference>
<dbReference type="AlphaFoldDB" id="A0A8J2LNS0"/>
<protein>
    <submittedName>
        <fullName evidence="1">Uncharacterized protein</fullName>
    </submittedName>
</protein>
<reference evidence="1" key="1">
    <citation type="submission" date="2021-06" db="EMBL/GenBank/DDBJ databases">
        <authorList>
            <person name="Hodson N. C."/>
            <person name="Mongue J. A."/>
            <person name="Jaron S. K."/>
        </authorList>
    </citation>
    <scope>NUCLEOTIDE SEQUENCE</scope>
</reference>
<keyword evidence="2" id="KW-1185">Reference proteome</keyword>
<accession>A0A8J2LNS0</accession>
<gene>
    <name evidence="1" type="ORF">AFUS01_LOCUS45021</name>
</gene>
<evidence type="ECO:0000313" key="2">
    <source>
        <dbReference type="Proteomes" id="UP000708208"/>
    </source>
</evidence>
<evidence type="ECO:0000313" key="1">
    <source>
        <dbReference type="EMBL" id="CAG7835684.1"/>
    </source>
</evidence>
<dbReference type="Proteomes" id="UP000708208">
    <property type="component" value="Unassembled WGS sequence"/>
</dbReference>
<proteinExistence type="predicted"/>
<organism evidence="1 2">
    <name type="scientific">Allacma fusca</name>
    <dbReference type="NCBI Taxonomy" id="39272"/>
    <lineage>
        <taxon>Eukaryota</taxon>
        <taxon>Metazoa</taxon>
        <taxon>Ecdysozoa</taxon>
        <taxon>Arthropoda</taxon>
        <taxon>Hexapoda</taxon>
        <taxon>Collembola</taxon>
        <taxon>Symphypleona</taxon>
        <taxon>Sminthuridae</taxon>
        <taxon>Allacma</taxon>
    </lineage>
</organism>
<name>A0A8J2LNS0_9HEXA</name>
<comment type="caution">
    <text evidence="1">The sequence shown here is derived from an EMBL/GenBank/DDBJ whole genome shotgun (WGS) entry which is preliminary data.</text>
</comment>